<sequence>MNFSKSMIFGLALLPSLLIAQHKSRSPYQYNRAPLDAASYIQLPLGSIKARGWLLKQLELQKDGATGHAEELYPEASNLGAGSDWLGGQGESWERAPYYVKGLVALAYTLDDAGLKEKAQKWINWTLAHQQPDGAFGPVKMNDWWPRMPMMYAVQSYYEATGDKRVIGFFTRYFKYQLSNLDKKPLTEWSKSRAGDNIEIVFWLYNITGERSLLVLAEKLKSQAYPWADIYTNNQFYFYGDDFHTKHSVSVGQALKFPALYSQLEKTAFYSAATEKGIDNLIRDHGQASGIASGTEFLAGKSSFQGTETCTVVEWMQSLETAVRIVHDAQLGDRLEKIAFNTLPAQFSRDITSHLYYSQPNQVVCKHGNSGFDEDYDGALLLSPYSGMGCCRYNMHMGWPYFVKNSWTATPDKGLAVIAYAPVEVNAFVANSVPIKLQVVTDYPFEEKIRIKIELAKTASFPLKLRIPEWCKNPQITVNGKQSAGVKTGQIYTINRTWDTKDQVVLSFPMEVKITGQVNNSVTVERGPIVYALQIDAKYAPVKKHPVKGFFDYEVSAASAWNYGLVINRNDLAGSIKTQHTAMPENPFIQATTPVKLQVSAKKIPSWTLAYTKMHALEVPVSPVASSEPTEEIVLTPFGSENIRISNFPVIGIPQSPGKEFKENFNQATLKDWLIYGGSWFIKDGALHAASNKGSWGYGIHGSKAIASRTLFDDLSYEATIRLDSKDGNAGLLFKVSDQVIGADAYHGYYLGIDASSGKVELGKSIDQKWILLASKDQKLETGTAYRVRIEAKGSSIKVYFNGKTAKPLISVTDTSFKSGTIGVRAYDSLATIDDLLAKELKTTR</sequence>
<dbReference type="SUPFAM" id="SSF48208">
    <property type="entry name" value="Six-hairpin glycosidases"/>
    <property type="match status" value="1"/>
</dbReference>
<evidence type="ECO:0000259" key="1">
    <source>
        <dbReference type="Pfam" id="PF06439"/>
    </source>
</evidence>
<dbReference type="Pfam" id="PF20736">
    <property type="entry name" value="Glyco_hydro127M"/>
    <property type="match status" value="1"/>
</dbReference>
<dbReference type="InterPro" id="IPR013320">
    <property type="entry name" value="ConA-like_dom_sf"/>
</dbReference>
<dbReference type="Proteomes" id="UP000249754">
    <property type="component" value="Unassembled WGS sequence"/>
</dbReference>
<dbReference type="Gene3D" id="2.60.120.560">
    <property type="entry name" value="Exo-inulinase, domain 1"/>
    <property type="match status" value="1"/>
</dbReference>
<dbReference type="RefSeq" id="WP_245952827.1">
    <property type="nucleotide sequence ID" value="NZ_QLLR01000022.1"/>
</dbReference>
<feature type="domain" description="Non-reducing end beta-L-arabinofuranosidase-like GH127 middle" evidence="3">
    <location>
        <begin position="417"/>
        <end position="510"/>
    </location>
</feature>
<feature type="domain" description="3-keto-alpha-glucoside-1,2-lyase/3-keto-2-hydroxy-glucal hydratase" evidence="1">
    <location>
        <begin position="661"/>
        <end position="828"/>
    </location>
</feature>
<comment type="caution">
    <text evidence="4">The sequence shown here is derived from an EMBL/GenBank/DDBJ whole genome shotgun (WGS) entry which is preliminary data.</text>
</comment>
<dbReference type="PANTHER" id="PTHR31151">
    <property type="entry name" value="PROLINE-TRNA LIGASE (DUF1680)"/>
    <property type="match status" value="1"/>
</dbReference>
<dbReference type="InterPro" id="IPR010496">
    <property type="entry name" value="AL/BT2_dom"/>
</dbReference>
<dbReference type="InterPro" id="IPR008928">
    <property type="entry name" value="6-hairpin_glycosidase_sf"/>
</dbReference>
<name>A0A327SDS4_9SPHI</name>
<reference evidence="4 5" key="1">
    <citation type="submission" date="2018-06" db="EMBL/GenBank/DDBJ databases">
        <title>Genomic Encyclopedia of Archaeal and Bacterial Type Strains, Phase II (KMG-II): from individual species to whole genera.</title>
        <authorList>
            <person name="Goeker M."/>
        </authorList>
    </citation>
    <scope>NUCLEOTIDE SEQUENCE [LARGE SCALE GENOMIC DNA]</scope>
    <source>
        <strain evidence="4 5">DSM 14825</strain>
    </source>
</reference>
<dbReference type="InterPro" id="IPR049046">
    <property type="entry name" value="Beta-AFase-like_GH127_middle"/>
</dbReference>
<dbReference type="PANTHER" id="PTHR31151:SF0">
    <property type="entry name" value="PROLINE-TRNA LIGASE (DUF1680)"/>
    <property type="match status" value="1"/>
</dbReference>
<dbReference type="EMBL" id="QLLR01000022">
    <property type="protein sequence ID" value="RAJ26888.1"/>
    <property type="molecule type" value="Genomic_DNA"/>
</dbReference>
<dbReference type="Pfam" id="PF07944">
    <property type="entry name" value="Beta-AFase-like_GH127_cat"/>
    <property type="match status" value="1"/>
</dbReference>
<feature type="domain" description="Non-reducing end beta-L-arabinofuranosidase-like GH127 catalytic" evidence="2">
    <location>
        <begin position="98"/>
        <end position="401"/>
    </location>
</feature>
<dbReference type="InterPro" id="IPR012878">
    <property type="entry name" value="Beta-AFase-like_GH127_cat"/>
</dbReference>
<dbReference type="GO" id="GO:0005975">
    <property type="term" value="P:carbohydrate metabolic process"/>
    <property type="evidence" value="ECO:0007669"/>
    <property type="project" value="InterPro"/>
</dbReference>
<organism evidence="4 5">
    <name type="scientific">Pedobacter cryoconitis</name>
    <dbReference type="NCBI Taxonomy" id="188932"/>
    <lineage>
        <taxon>Bacteria</taxon>
        <taxon>Pseudomonadati</taxon>
        <taxon>Bacteroidota</taxon>
        <taxon>Sphingobacteriia</taxon>
        <taxon>Sphingobacteriales</taxon>
        <taxon>Sphingobacteriaceae</taxon>
        <taxon>Pedobacter</taxon>
    </lineage>
</organism>
<dbReference type="Pfam" id="PF06439">
    <property type="entry name" value="3keto-disac_hyd"/>
    <property type="match status" value="1"/>
</dbReference>
<evidence type="ECO:0000313" key="4">
    <source>
        <dbReference type="EMBL" id="RAJ26888.1"/>
    </source>
</evidence>
<proteinExistence type="predicted"/>
<gene>
    <name evidence="4" type="ORF">LY11_03714</name>
</gene>
<evidence type="ECO:0000259" key="3">
    <source>
        <dbReference type="Pfam" id="PF20736"/>
    </source>
</evidence>
<dbReference type="SUPFAM" id="SSF49899">
    <property type="entry name" value="Concanavalin A-like lectins/glucanases"/>
    <property type="match status" value="1"/>
</dbReference>
<protein>
    <submittedName>
        <fullName evidence="4">DUF1680 family protein</fullName>
    </submittedName>
</protein>
<accession>A0A327SDS4</accession>
<evidence type="ECO:0000259" key="2">
    <source>
        <dbReference type="Pfam" id="PF07944"/>
    </source>
</evidence>
<dbReference type="GO" id="GO:0004553">
    <property type="term" value="F:hydrolase activity, hydrolyzing O-glycosyl compounds"/>
    <property type="evidence" value="ECO:0007669"/>
    <property type="project" value="UniProtKB-ARBA"/>
</dbReference>
<evidence type="ECO:0000313" key="5">
    <source>
        <dbReference type="Proteomes" id="UP000249754"/>
    </source>
</evidence>
<dbReference type="STRING" id="188932.AY601_1129"/>
<dbReference type="AlphaFoldDB" id="A0A327SDS4"/>